<dbReference type="InterPro" id="IPR011059">
    <property type="entry name" value="Metal-dep_hydrolase_composite"/>
</dbReference>
<dbReference type="Gene3D" id="3.20.20.140">
    <property type="entry name" value="Metal-dependent hydrolases"/>
    <property type="match status" value="1"/>
</dbReference>
<dbReference type="InterPro" id="IPR032466">
    <property type="entry name" value="Metal_Hydrolase"/>
</dbReference>
<organism evidence="1 2">
    <name type="scientific">Hafnia psychrotolerans</name>
    <dbReference type="NCBI Taxonomy" id="1477018"/>
    <lineage>
        <taxon>Bacteria</taxon>
        <taxon>Pseudomonadati</taxon>
        <taxon>Pseudomonadota</taxon>
        <taxon>Gammaproteobacteria</taxon>
        <taxon>Enterobacterales</taxon>
        <taxon>Hafniaceae</taxon>
        <taxon>Hafnia</taxon>
    </lineage>
</organism>
<dbReference type="SUPFAM" id="SSF51338">
    <property type="entry name" value="Composite domain of metallo-dependent hydrolases"/>
    <property type="match status" value="1"/>
</dbReference>
<keyword evidence="2" id="KW-1185">Reference proteome</keyword>
<dbReference type="SUPFAM" id="SSF51556">
    <property type="entry name" value="Metallo-dependent hydrolases"/>
    <property type="match status" value="1"/>
</dbReference>
<comment type="caution">
    <text evidence="1">The sequence shown here is derived from an EMBL/GenBank/DDBJ whole genome shotgun (WGS) entry which is preliminary data.</text>
</comment>
<dbReference type="PANTHER" id="PTHR32027">
    <property type="entry name" value="CYTOSINE DEAMINASE"/>
    <property type="match status" value="1"/>
</dbReference>
<dbReference type="PANTHER" id="PTHR32027:SF0">
    <property type="entry name" value="CYTOSINE DEAMINASE"/>
    <property type="match status" value="1"/>
</dbReference>
<evidence type="ECO:0000313" key="2">
    <source>
        <dbReference type="Proteomes" id="UP000627464"/>
    </source>
</evidence>
<evidence type="ECO:0000313" key="1">
    <source>
        <dbReference type="EMBL" id="GGA51380.1"/>
    </source>
</evidence>
<protein>
    <recommendedName>
        <fullName evidence="3">Cytosine deaminase</fullName>
    </recommendedName>
</protein>
<dbReference type="InterPro" id="IPR052349">
    <property type="entry name" value="Metallo-hydrolase_Enzymes"/>
</dbReference>
<accession>A0ABQ1GWK9</accession>
<dbReference type="EMBL" id="BMFZ01000007">
    <property type="protein sequence ID" value="GGA51380.1"/>
    <property type="molecule type" value="Genomic_DNA"/>
</dbReference>
<gene>
    <name evidence="1" type="ORF">GCM10011328_28630</name>
</gene>
<dbReference type="Proteomes" id="UP000627464">
    <property type="component" value="Unassembled WGS sequence"/>
</dbReference>
<proteinExistence type="predicted"/>
<reference evidence="2" key="1">
    <citation type="journal article" date="2019" name="Int. J. Syst. Evol. Microbiol.">
        <title>The Global Catalogue of Microorganisms (GCM) 10K type strain sequencing project: providing services to taxonomists for standard genome sequencing and annotation.</title>
        <authorList>
            <consortium name="The Broad Institute Genomics Platform"/>
            <consortium name="The Broad Institute Genome Sequencing Center for Infectious Disease"/>
            <person name="Wu L."/>
            <person name="Ma J."/>
        </authorList>
    </citation>
    <scope>NUCLEOTIDE SEQUENCE [LARGE SCALE GENOMIC DNA]</scope>
    <source>
        <strain evidence="2">CGMCC 1.12806</strain>
    </source>
</reference>
<name>A0ABQ1GWK9_9GAMM</name>
<dbReference type="Gene3D" id="2.30.40.10">
    <property type="entry name" value="Urease, subunit C, domain 1"/>
    <property type="match status" value="1"/>
</dbReference>
<evidence type="ECO:0008006" key="3">
    <source>
        <dbReference type="Google" id="ProtNLM"/>
    </source>
</evidence>
<sequence>MCNLSIYKQFQAIVLLLLSSYRLVETMRSRVTKPLLRTIKNVRMPDRDGLWQIDIEDGVVSQILSQPHNDEQGEHILDGEGGLAIAPFIEPHIHLDTTQTAGQPSWNQSGTLFEGIERWAERKALLCPTRR</sequence>